<dbReference type="Proteomes" id="UP000249304">
    <property type="component" value="Unassembled WGS sequence"/>
</dbReference>
<dbReference type="InterPro" id="IPR020084">
    <property type="entry name" value="NUDIX_hydrolase_CS"/>
</dbReference>
<comment type="cofactor">
    <cofactor evidence="1">
        <name>Mg(2+)</name>
        <dbReference type="ChEBI" id="CHEBI:18420"/>
    </cofactor>
</comment>
<evidence type="ECO:0000256" key="3">
    <source>
        <dbReference type="ARBA" id="ARBA00022842"/>
    </source>
</evidence>
<dbReference type="PROSITE" id="PS00893">
    <property type="entry name" value="NUDIX_BOX"/>
    <property type="match status" value="1"/>
</dbReference>
<dbReference type="SUPFAM" id="SSF55811">
    <property type="entry name" value="Nudix"/>
    <property type="match status" value="1"/>
</dbReference>
<dbReference type="AlphaFoldDB" id="A0A2W2D7H5"/>
<keyword evidence="3" id="KW-0460">Magnesium</keyword>
<dbReference type="InterPro" id="IPR015797">
    <property type="entry name" value="NUDIX_hydrolase-like_dom_sf"/>
</dbReference>
<evidence type="ECO:0000259" key="4">
    <source>
        <dbReference type="PROSITE" id="PS51462"/>
    </source>
</evidence>
<evidence type="ECO:0000313" key="6">
    <source>
        <dbReference type="Proteomes" id="UP000249304"/>
    </source>
</evidence>
<dbReference type="InterPro" id="IPR000086">
    <property type="entry name" value="NUDIX_hydrolase_dom"/>
</dbReference>
<dbReference type="Pfam" id="PF00293">
    <property type="entry name" value="NUDIX"/>
    <property type="match status" value="1"/>
</dbReference>
<comment type="caution">
    <text evidence="5">The sequence shown here is derived from an EMBL/GenBank/DDBJ whole genome shotgun (WGS) entry which is preliminary data.</text>
</comment>
<dbReference type="EMBL" id="POUD01000333">
    <property type="protein sequence ID" value="PZG06251.1"/>
    <property type="molecule type" value="Genomic_DNA"/>
</dbReference>
<gene>
    <name evidence="5" type="ORF">C1J01_42595</name>
</gene>
<dbReference type="OrthoDB" id="9804442at2"/>
<dbReference type="CDD" id="cd04685">
    <property type="entry name" value="NUDIX_Hydrolase"/>
    <property type="match status" value="1"/>
</dbReference>
<feature type="domain" description="Nudix hydrolase" evidence="4">
    <location>
        <begin position="45"/>
        <end position="188"/>
    </location>
</feature>
<dbReference type="Gene3D" id="3.90.79.10">
    <property type="entry name" value="Nucleoside Triphosphate Pyrophosphohydrolase"/>
    <property type="match status" value="1"/>
</dbReference>
<evidence type="ECO:0000313" key="5">
    <source>
        <dbReference type="EMBL" id="PZG06251.1"/>
    </source>
</evidence>
<dbReference type="GO" id="GO:0016787">
    <property type="term" value="F:hydrolase activity"/>
    <property type="evidence" value="ECO:0007669"/>
    <property type="project" value="UniProtKB-KW"/>
</dbReference>
<evidence type="ECO:0000256" key="2">
    <source>
        <dbReference type="ARBA" id="ARBA00022801"/>
    </source>
</evidence>
<reference evidence="5 6" key="1">
    <citation type="submission" date="2018-01" db="EMBL/GenBank/DDBJ databases">
        <title>Draft genome sequence of Nonomuraea sp. KC333.</title>
        <authorList>
            <person name="Sahin N."/>
            <person name="Saygin H."/>
            <person name="Ay H."/>
        </authorList>
    </citation>
    <scope>NUCLEOTIDE SEQUENCE [LARGE SCALE GENOMIC DNA]</scope>
    <source>
        <strain evidence="5 6">KC333</strain>
    </source>
</reference>
<accession>A0A2W2D7H5</accession>
<dbReference type="PANTHER" id="PTHR43046:SF12">
    <property type="entry name" value="GDP-MANNOSE MANNOSYL HYDROLASE"/>
    <property type="match status" value="1"/>
</dbReference>
<proteinExistence type="predicted"/>
<evidence type="ECO:0000256" key="1">
    <source>
        <dbReference type="ARBA" id="ARBA00001946"/>
    </source>
</evidence>
<keyword evidence="6" id="KW-1185">Reference proteome</keyword>
<sequence>MAPDDPQSRQPRSPVLRTNAQIGAACTTTQNSGPLCSITVTKIPLRRFTARVLPIDPENRVLLLHGFDPAVPDRPFWFTIGGALEGSETLQEAAARELYEEVGIRAAVEEISGPHWSRMTSFDFAQYTFTQDETFLAVRVDGEGAVSFEHMEQVEKETTLSYRWWSAEELDATEETVHPENLGELLRKIVQES</sequence>
<name>A0A2W2D7H5_9ACTN</name>
<protein>
    <recommendedName>
        <fullName evidence="4">Nudix hydrolase domain-containing protein</fullName>
    </recommendedName>
</protein>
<keyword evidence="2" id="KW-0378">Hydrolase</keyword>
<dbReference type="PANTHER" id="PTHR43046">
    <property type="entry name" value="GDP-MANNOSE MANNOSYL HYDROLASE"/>
    <property type="match status" value="1"/>
</dbReference>
<dbReference type="PROSITE" id="PS51462">
    <property type="entry name" value="NUDIX"/>
    <property type="match status" value="1"/>
</dbReference>
<organism evidence="5 6">
    <name type="scientific">Nonomuraea aridisoli</name>
    <dbReference type="NCBI Taxonomy" id="2070368"/>
    <lineage>
        <taxon>Bacteria</taxon>
        <taxon>Bacillati</taxon>
        <taxon>Actinomycetota</taxon>
        <taxon>Actinomycetes</taxon>
        <taxon>Streptosporangiales</taxon>
        <taxon>Streptosporangiaceae</taxon>
        <taxon>Nonomuraea</taxon>
    </lineage>
</organism>